<evidence type="ECO:0000259" key="1">
    <source>
        <dbReference type="Pfam" id="PF01266"/>
    </source>
</evidence>
<dbReference type="AlphaFoldDB" id="A0A317N1M7"/>
<dbReference type="EMBL" id="QGTL01000019">
    <property type="protein sequence ID" value="PWV67785.1"/>
    <property type="molecule type" value="Genomic_DNA"/>
</dbReference>
<feature type="domain" description="FAD dependent oxidoreductase" evidence="1">
    <location>
        <begin position="39"/>
        <end position="395"/>
    </location>
</feature>
<dbReference type="InterPro" id="IPR036188">
    <property type="entry name" value="FAD/NAD-bd_sf"/>
</dbReference>
<sequence length="444" mass="47920">MTETTETLAADGIEYSSFSGWIERPTDIAPAVEGEITADVVVVGGGYLGMGTALRLAERGVDVALLESEFCGWGAASRNAGYLTNTLAGDAQMHAAMHPRRLRRAVGFADRSVTYSDGLIDGLGIDCDYERTGNVIAAVTRGQLERSRWNARILTNAGADAEFVDGREFGLPAAFLGGIYERRGGIINPGKYARGLRSALMSSSARVFEHSPVGSIQPTSTGVTVTTASGTVRAKRVVIANNAHSRDLAITPRNLVAPLWVSLVETEPIDPERLRATGWTSRVGISTHHLCLESFRLTSRNTIIFGIRQAETARGALGARTPNPTVVADLVRGFRIRFPTLHDVAPQRAWGGWIGITTSWLPVVGEADRNVYYAVACNGHGLAQGPYLGSMLADRLCGDKAADDLEAVWRPRPRFAPSPAASSTAVRAAWRLDRFADYLDRRNR</sequence>
<proteinExistence type="predicted"/>
<dbReference type="Pfam" id="PF01266">
    <property type="entry name" value="DAO"/>
    <property type="match status" value="1"/>
</dbReference>
<keyword evidence="3" id="KW-1185">Reference proteome</keyword>
<organism evidence="2 3">
    <name type="scientific">Nocardia neocaledoniensis</name>
    <dbReference type="NCBI Taxonomy" id="236511"/>
    <lineage>
        <taxon>Bacteria</taxon>
        <taxon>Bacillati</taxon>
        <taxon>Actinomycetota</taxon>
        <taxon>Actinomycetes</taxon>
        <taxon>Mycobacteriales</taxon>
        <taxon>Nocardiaceae</taxon>
        <taxon>Nocardia</taxon>
    </lineage>
</organism>
<dbReference type="Proteomes" id="UP000246410">
    <property type="component" value="Unassembled WGS sequence"/>
</dbReference>
<evidence type="ECO:0000313" key="2">
    <source>
        <dbReference type="EMBL" id="PWV67785.1"/>
    </source>
</evidence>
<dbReference type="SUPFAM" id="SSF51905">
    <property type="entry name" value="FAD/NAD(P)-binding domain"/>
    <property type="match status" value="1"/>
</dbReference>
<name>A0A317N1M7_9NOCA</name>
<gene>
    <name evidence="2" type="ORF">DFR69_11999</name>
</gene>
<dbReference type="Gene3D" id="3.50.50.60">
    <property type="entry name" value="FAD/NAD(P)-binding domain"/>
    <property type="match status" value="1"/>
</dbReference>
<dbReference type="PANTHER" id="PTHR13847">
    <property type="entry name" value="SARCOSINE DEHYDROGENASE-RELATED"/>
    <property type="match status" value="1"/>
</dbReference>
<dbReference type="Gene3D" id="3.30.9.10">
    <property type="entry name" value="D-Amino Acid Oxidase, subunit A, domain 2"/>
    <property type="match status" value="1"/>
</dbReference>
<dbReference type="InterPro" id="IPR006076">
    <property type="entry name" value="FAD-dep_OxRdtase"/>
</dbReference>
<dbReference type="GO" id="GO:0005737">
    <property type="term" value="C:cytoplasm"/>
    <property type="evidence" value="ECO:0007669"/>
    <property type="project" value="TreeGrafter"/>
</dbReference>
<dbReference type="PANTHER" id="PTHR13847:SF281">
    <property type="entry name" value="FAD DEPENDENT OXIDOREDUCTASE DOMAIN-CONTAINING PROTEIN"/>
    <property type="match status" value="1"/>
</dbReference>
<accession>A0A317N1M7</accession>
<protein>
    <submittedName>
        <fullName evidence="2">Glycine/D-amino acid oxidase-like deaminating enzyme</fullName>
    </submittedName>
</protein>
<reference evidence="2 3" key="1">
    <citation type="submission" date="2018-05" db="EMBL/GenBank/DDBJ databases">
        <title>Genomic Encyclopedia of Type Strains, Phase IV (KMG-IV): sequencing the most valuable type-strain genomes for metagenomic binning, comparative biology and taxonomic classification.</title>
        <authorList>
            <person name="Goeker M."/>
        </authorList>
    </citation>
    <scope>NUCLEOTIDE SEQUENCE [LARGE SCALE GENOMIC DNA]</scope>
    <source>
        <strain evidence="2 3">DSM 44717</strain>
    </source>
</reference>
<comment type="caution">
    <text evidence="2">The sequence shown here is derived from an EMBL/GenBank/DDBJ whole genome shotgun (WGS) entry which is preliminary data.</text>
</comment>
<evidence type="ECO:0000313" key="3">
    <source>
        <dbReference type="Proteomes" id="UP000246410"/>
    </source>
</evidence>
<dbReference type="RefSeq" id="WP_110041541.1">
    <property type="nucleotide sequence ID" value="NZ_QGTL01000019.1"/>
</dbReference>